<reference evidence="3 5" key="2">
    <citation type="submission" date="2013-03" db="EMBL/GenBank/DDBJ databases">
        <title>The Genome Sequence of Enterococcus moraviensis BAA-383 (PacBio/Illumina hybrid assembly).</title>
        <authorList>
            <consortium name="The Broad Institute Genomics Platform"/>
            <consortium name="The Broad Institute Genome Sequencing Center for Infectious Disease"/>
            <person name="Earl A."/>
            <person name="Russ C."/>
            <person name="Gilmore M."/>
            <person name="Surin D."/>
            <person name="Walker B."/>
            <person name="Young S."/>
            <person name="Zeng Q."/>
            <person name="Gargeya S."/>
            <person name="Fitzgerald M."/>
            <person name="Haas B."/>
            <person name="Abouelleil A."/>
            <person name="Allen A.W."/>
            <person name="Alvarado L."/>
            <person name="Arachchi H.M."/>
            <person name="Berlin A.M."/>
            <person name="Chapman S.B."/>
            <person name="Gainer-Dewar J."/>
            <person name="Goldberg J."/>
            <person name="Griggs A."/>
            <person name="Gujja S."/>
            <person name="Hansen M."/>
            <person name="Howarth C."/>
            <person name="Imamovic A."/>
            <person name="Ireland A."/>
            <person name="Larimer J."/>
            <person name="McCowan C."/>
            <person name="Murphy C."/>
            <person name="Pearson M."/>
            <person name="Poon T.W."/>
            <person name="Priest M."/>
            <person name="Roberts A."/>
            <person name="Saif S."/>
            <person name="Shea T."/>
            <person name="Sisk P."/>
            <person name="Sykes S."/>
            <person name="Wortman J."/>
            <person name="Nusbaum C."/>
            <person name="Birren B."/>
        </authorList>
    </citation>
    <scope>NUCLEOTIDE SEQUENCE [LARGE SCALE GENOMIC DNA]</scope>
    <source>
        <strain evidence="3 5">ATCC BAA-383</strain>
    </source>
</reference>
<dbReference type="PANTHER" id="PTHR34047:SF8">
    <property type="entry name" value="PROTEIN YKFC"/>
    <property type="match status" value="1"/>
</dbReference>
<dbReference type="InterPro" id="IPR051083">
    <property type="entry name" value="GrpII_Intron_Splice-Mob/Def"/>
</dbReference>
<protein>
    <recommendedName>
        <fullName evidence="1">Reverse transcriptase domain-containing protein</fullName>
    </recommendedName>
</protein>
<dbReference type="eggNOG" id="COG3344">
    <property type="taxonomic scope" value="Bacteria"/>
</dbReference>
<dbReference type="CDD" id="cd01651">
    <property type="entry name" value="RT_G2_intron"/>
    <property type="match status" value="1"/>
</dbReference>
<evidence type="ECO:0000313" key="3">
    <source>
        <dbReference type="EMBL" id="EOT71794.1"/>
    </source>
</evidence>
<dbReference type="SUPFAM" id="SSF56672">
    <property type="entry name" value="DNA/RNA polymerases"/>
    <property type="match status" value="1"/>
</dbReference>
<dbReference type="InterPro" id="IPR000477">
    <property type="entry name" value="RT_dom"/>
</dbReference>
<dbReference type="Proteomes" id="UP000014157">
    <property type="component" value="Unassembled WGS sequence"/>
</dbReference>
<gene>
    <name evidence="3" type="ORF">I586_01601</name>
    <name evidence="2" type="ORF">UAY_02300</name>
</gene>
<accession>R2T1Y2</accession>
<dbReference type="PANTHER" id="PTHR34047">
    <property type="entry name" value="NUCLEAR INTRON MATURASE 1, MITOCHONDRIAL-RELATED"/>
    <property type="match status" value="1"/>
</dbReference>
<name>R2T1Y2_9ENTE</name>
<dbReference type="AlphaFoldDB" id="R2T1Y2"/>
<dbReference type="EMBL" id="AJAS01000016">
    <property type="protein sequence ID" value="EOH99031.1"/>
    <property type="molecule type" value="Genomic_DNA"/>
</dbReference>
<sequence length="451" mass="53313">MLSSNKYQTKTYLHFDHRVKIENAENYVTNPKKIAGHSFLPFIHYVDSFDKYTGKNDLERNNRPIKEKTRKIMYAGHWDNFIYKYYADELLNPKYNEFCLNRSIDDCVTAYRNNKKGKSNIDFAAEVINSIVKYEEAFILVGDFTHFFDSLQHSLLKQRLATVLDVKILSKDWFNVFNSVTKYGYYEKNLLVDLFGTDKQIKKSGRKSYFNQLSDFRKFQKVYTTKTNPDLIKGIPQGTAISAVLANIYTIDFDLALQKTANKYLGIYRRYSDDFILIIPKQSFKKEEFKSIEQQVRTLAEDNKINLHESKTEMYFYADNKIKLLENNKKSSLDYLGFTFDGKTVQMRGKSTYKFYRNAKKLINKAHRTKRKKGLDKIPYRKKIYELYTDIGDKKGKHSNFISYSKQAQIKFDSISPNTNNIMMNQIKNRKKYVEKRLGFKIHTNIRTRDI</sequence>
<proteinExistence type="predicted"/>
<reference evidence="2 4" key="1">
    <citation type="submission" date="2013-02" db="EMBL/GenBank/DDBJ databases">
        <title>The Genome Sequence of Enterococcus moraviensis BAA-383.</title>
        <authorList>
            <consortium name="The Broad Institute Genome Sequencing Platform"/>
            <consortium name="The Broad Institute Genome Sequencing Center for Infectious Disease"/>
            <person name="Earl A.M."/>
            <person name="Gilmore M.S."/>
            <person name="Lebreton F."/>
            <person name="Walker B."/>
            <person name="Young S.K."/>
            <person name="Zeng Q."/>
            <person name="Gargeya S."/>
            <person name="Fitzgerald M."/>
            <person name="Haas B."/>
            <person name="Abouelleil A."/>
            <person name="Alvarado L."/>
            <person name="Arachchi H.M."/>
            <person name="Berlin A.M."/>
            <person name="Chapman S.B."/>
            <person name="Dewar J."/>
            <person name="Goldberg J."/>
            <person name="Griggs A."/>
            <person name="Gujja S."/>
            <person name="Hansen M."/>
            <person name="Howarth C."/>
            <person name="Imamovic A."/>
            <person name="Larimer J."/>
            <person name="McCowan C."/>
            <person name="Murphy C."/>
            <person name="Neiman D."/>
            <person name="Pearson M."/>
            <person name="Priest M."/>
            <person name="Roberts A."/>
            <person name="Saif S."/>
            <person name="Shea T."/>
            <person name="Sisk P."/>
            <person name="Sykes S."/>
            <person name="Wortman J."/>
            <person name="Nusbaum C."/>
            <person name="Birren B."/>
        </authorList>
    </citation>
    <scope>NUCLEOTIDE SEQUENCE [LARGE SCALE GENOMIC DNA]</scope>
    <source>
        <strain evidence="2 4">ATCC BAA-383</strain>
    </source>
</reference>
<organism evidence="2 4">
    <name type="scientific">Enterococcus moraviensis ATCC BAA-383</name>
    <dbReference type="NCBI Taxonomy" id="1158609"/>
    <lineage>
        <taxon>Bacteria</taxon>
        <taxon>Bacillati</taxon>
        <taxon>Bacillota</taxon>
        <taxon>Bacilli</taxon>
        <taxon>Lactobacillales</taxon>
        <taxon>Enterococcaceae</taxon>
        <taxon>Enterococcus</taxon>
    </lineage>
</organism>
<dbReference type="Proteomes" id="UP000013781">
    <property type="component" value="Unassembled WGS sequence"/>
</dbReference>
<dbReference type="OrthoDB" id="9793236at2"/>
<comment type="caution">
    <text evidence="2">The sequence shown here is derived from an EMBL/GenBank/DDBJ whole genome shotgun (WGS) entry which is preliminary data.</text>
</comment>
<dbReference type="HOGENOM" id="CLU_038920_0_0_9"/>
<keyword evidence="5" id="KW-1185">Reference proteome</keyword>
<dbReference type="InterPro" id="IPR043502">
    <property type="entry name" value="DNA/RNA_pol_sf"/>
</dbReference>
<evidence type="ECO:0000313" key="2">
    <source>
        <dbReference type="EMBL" id="EOH99031.1"/>
    </source>
</evidence>
<dbReference type="Pfam" id="PF00078">
    <property type="entry name" value="RVT_1"/>
    <property type="match status" value="1"/>
</dbReference>
<dbReference type="PROSITE" id="PS50878">
    <property type="entry name" value="RT_POL"/>
    <property type="match status" value="1"/>
</dbReference>
<evidence type="ECO:0000259" key="1">
    <source>
        <dbReference type="PROSITE" id="PS50878"/>
    </source>
</evidence>
<dbReference type="EMBL" id="ASWB01000002">
    <property type="protein sequence ID" value="EOT71794.1"/>
    <property type="molecule type" value="Genomic_DNA"/>
</dbReference>
<dbReference type="PATRIC" id="fig|1158609.3.peg.2249"/>
<dbReference type="RefSeq" id="WP_010765667.1">
    <property type="nucleotide sequence ID" value="NZ_ASWB01000002.1"/>
</dbReference>
<feature type="domain" description="Reverse transcriptase" evidence="1">
    <location>
        <begin position="1"/>
        <end position="340"/>
    </location>
</feature>
<evidence type="ECO:0000313" key="4">
    <source>
        <dbReference type="Proteomes" id="UP000013781"/>
    </source>
</evidence>
<evidence type="ECO:0000313" key="5">
    <source>
        <dbReference type="Proteomes" id="UP000014157"/>
    </source>
</evidence>